<dbReference type="AlphaFoldDB" id="I7GKH6"/>
<accession>I7GKH6</accession>
<name>I7GKH6_MACFA</name>
<organism evidence="1">
    <name type="scientific">Macaca fascicularis</name>
    <name type="common">Crab-eating macaque</name>
    <name type="synonym">Cynomolgus monkey</name>
    <dbReference type="NCBI Taxonomy" id="9541"/>
    <lineage>
        <taxon>Eukaryota</taxon>
        <taxon>Metazoa</taxon>
        <taxon>Chordata</taxon>
        <taxon>Craniata</taxon>
        <taxon>Vertebrata</taxon>
        <taxon>Euteleostomi</taxon>
        <taxon>Mammalia</taxon>
        <taxon>Eutheria</taxon>
        <taxon>Euarchontoglires</taxon>
        <taxon>Primates</taxon>
        <taxon>Haplorrhini</taxon>
        <taxon>Catarrhini</taxon>
        <taxon>Cercopithecidae</taxon>
        <taxon>Cercopithecinae</taxon>
        <taxon>Macaca</taxon>
    </lineage>
</organism>
<proteinExistence type="evidence at transcript level"/>
<dbReference type="EMBL" id="AB171594">
    <property type="protein sequence ID" value="BAE88657.1"/>
    <property type="molecule type" value="mRNA"/>
</dbReference>
<evidence type="ECO:0000313" key="1">
    <source>
        <dbReference type="EMBL" id="BAE88657.1"/>
    </source>
</evidence>
<sequence>MPYPPPIEQPLKSRRAPTFTHTLRILGASLPFQESLDMFILESCHTTVVSFPLSGPWVLGLLLLQPQSLRMASRFLTC</sequence>
<protein>
    <submittedName>
        <fullName evidence="1">Macaca fascicularis brain cDNA clone: QflA-13734, similar to human COP9 constitutive photomorphogenic homolog subunit 7A(Arabidopsis) (COPS7A), mRNA, RefSeq: NM_016319.1</fullName>
    </submittedName>
</protein>
<reference evidence="1" key="1">
    <citation type="journal article" date="2007" name="PLoS Biol.">
        <title>Rate of evolution in brain-expressed genes in humans and other primates.</title>
        <authorList>
            <person name="Wang H.-Y."/>
            <person name="Chien H.-C."/>
            <person name="Osada N."/>
            <person name="Hashimoto K."/>
            <person name="Sugano S."/>
            <person name="Gojobori T."/>
            <person name="Chou C.-K."/>
            <person name="Tsai S.-F."/>
            <person name="Wu C.-I."/>
            <person name="Shen C.-K.J."/>
        </authorList>
    </citation>
    <scope>NUCLEOTIDE SEQUENCE</scope>
</reference>